<dbReference type="SUPFAM" id="SSF46785">
    <property type="entry name" value="Winged helix' DNA-binding domain"/>
    <property type="match status" value="1"/>
</dbReference>
<protein>
    <submittedName>
        <fullName evidence="2">MarR family transcriptional regulator</fullName>
    </submittedName>
</protein>
<dbReference type="GO" id="GO:0003700">
    <property type="term" value="F:DNA-binding transcription factor activity"/>
    <property type="evidence" value="ECO:0007669"/>
    <property type="project" value="InterPro"/>
</dbReference>
<evidence type="ECO:0000259" key="1">
    <source>
        <dbReference type="PROSITE" id="PS50995"/>
    </source>
</evidence>
<dbReference type="PROSITE" id="PS50995">
    <property type="entry name" value="HTH_MARR_2"/>
    <property type="match status" value="1"/>
</dbReference>
<dbReference type="eggNOG" id="COG1846">
    <property type="taxonomic scope" value="Bacteria"/>
</dbReference>
<dbReference type="EMBL" id="LZKQ01000186">
    <property type="protein sequence ID" value="OBI81835.1"/>
    <property type="molecule type" value="Genomic_DNA"/>
</dbReference>
<evidence type="ECO:0000313" key="3">
    <source>
        <dbReference type="Proteomes" id="UP000093795"/>
    </source>
</evidence>
<proteinExistence type="predicted"/>
<evidence type="ECO:0000313" key="2">
    <source>
        <dbReference type="EMBL" id="OBI81835.1"/>
    </source>
</evidence>
<feature type="domain" description="HTH marR-type" evidence="1">
    <location>
        <begin position="19"/>
        <end position="155"/>
    </location>
</feature>
<accession>A0A1A3C3Y5</accession>
<organism evidence="2 3">
    <name type="scientific">Mycobacterium asiaticum</name>
    <dbReference type="NCBI Taxonomy" id="1790"/>
    <lineage>
        <taxon>Bacteria</taxon>
        <taxon>Bacillati</taxon>
        <taxon>Actinomycetota</taxon>
        <taxon>Actinomycetes</taxon>
        <taxon>Mycobacteriales</taxon>
        <taxon>Mycobacteriaceae</taxon>
        <taxon>Mycobacterium</taxon>
    </lineage>
</organism>
<dbReference type="RefSeq" id="WP_065121636.1">
    <property type="nucleotide sequence ID" value="NZ_LZKQ01000186.1"/>
</dbReference>
<dbReference type="InterPro" id="IPR039422">
    <property type="entry name" value="MarR/SlyA-like"/>
</dbReference>
<dbReference type="InterPro" id="IPR036390">
    <property type="entry name" value="WH_DNA-bd_sf"/>
</dbReference>
<dbReference type="Proteomes" id="UP000093795">
    <property type="component" value="Unassembled WGS sequence"/>
</dbReference>
<gene>
    <name evidence="2" type="ORF">A9X01_23120</name>
</gene>
<dbReference type="InterPro" id="IPR036388">
    <property type="entry name" value="WH-like_DNA-bd_sf"/>
</dbReference>
<dbReference type="InterPro" id="IPR000835">
    <property type="entry name" value="HTH_MarR-typ"/>
</dbReference>
<name>A0A1A3C3Y5_MYCAS</name>
<dbReference type="SMART" id="SM00347">
    <property type="entry name" value="HTH_MARR"/>
    <property type="match status" value="1"/>
</dbReference>
<dbReference type="STRING" id="1790.A5645_04245"/>
<dbReference type="PANTHER" id="PTHR33164:SF99">
    <property type="entry name" value="MARR FAMILY REGULATORY PROTEIN"/>
    <property type="match status" value="1"/>
</dbReference>
<dbReference type="PANTHER" id="PTHR33164">
    <property type="entry name" value="TRANSCRIPTIONAL REGULATOR, MARR FAMILY"/>
    <property type="match status" value="1"/>
</dbReference>
<sequence length="174" mass="19350">MRTDSGGSSPDPGRLSRLQQEAWLSYMRVYHRLEYEMNRQLQLDCGLSLSDYTVLNALSNAPGRRAQLSSLATVIGWERSRLSHHLQRMSRRGLVDRVASDSDGRGTDVVLTAQGEDELVSAAPKHAAHVKRLFFAGIDSDQERQLAEILTAVYETILREGALPKPDFGPQASE</sequence>
<dbReference type="Gene3D" id="1.10.10.10">
    <property type="entry name" value="Winged helix-like DNA-binding domain superfamily/Winged helix DNA-binding domain"/>
    <property type="match status" value="1"/>
</dbReference>
<dbReference type="GO" id="GO:0006950">
    <property type="term" value="P:response to stress"/>
    <property type="evidence" value="ECO:0007669"/>
    <property type="project" value="TreeGrafter"/>
</dbReference>
<reference evidence="2 3" key="1">
    <citation type="submission" date="2016-06" db="EMBL/GenBank/DDBJ databases">
        <authorList>
            <person name="Kjaerup R.B."/>
            <person name="Dalgaard T.S."/>
            <person name="Juul-Madsen H.R."/>
        </authorList>
    </citation>
    <scope>NUCLEOTIDE SEQUENCE [LARGE SCALE GENOMIC DNA]</scope>
    <source>
        <strain evidence="2 3">1081914.2</strain>
    </source>
</reference>
<comment type="caution">
    <text evidence="2">The sequence shown here is derived from an EMBL/GenBank/DDBJ whole genome shotgun (WGS) entry which is preliminary data.</text>
</comment>
<dbReference type="AlphaFoldDB" id="A0A1A3C3Y5"/>
<dbReference type="Pfam" id="PF12802">
    <property type="entry name" value="MarR_2"/>
    <property type="match status" value="1"/>
</dbReference>
<dbReference type="OrthoDB" id="8635520at2"/>